<evidence type="ECO:0000313" key="1">
    <source>
        <dbReference type="EMBL" id="CAG9861829.1"/>
    </source>
</evidence>
<gene>
    <name evidence="1" type="ORF">PHYEVI_LOCUS8155</name>
</gene>
<name>A0A9N9TS94_PHYSR</name>
<reference evidence="1" key="1">
    <citation type="submission" date="2022-01" db="EMBL/GenBank/DDBJ databases">
        <authorList>
            <person name="King R."/>
        </authorList>
    </citation>
    <scope>NUCLEOTIDE SEQUENCE</scope>
</reference>
<evidence type="ECO:0008006" key="3">
    <source>
        <dbReference type="Google" id="ProtNLM"/>
    </source>
</evidence>
<dbReference type="PANTHER" id="PTHR21824:SF4">
    <property type="entry name" value="TRANSMEMBRANE PROTEIN 177"/>
    <property type="match status" value="1"/>
</dbReference>
<dbReference type="AlphaFoldDB" id="A0A9N9TS94"/>
<dbReference type="InterPro" id="IPR026620">
    <property type="entry name" value="TMEM177"/>
</dbReference>
<organism evidence="1 2">
    <name type="scientific">Phyllotreta striolata</name>
    <name type="common">Striped flea beetle</name>
    <name type="synonym">Crioceris striolata</name>
    <dbReference type="NCBI Taxonomy" id="444603"/>
    <lineage>
        <taxon>Eukaryota</taxon>
        <taxon>Metazoa</taxon>
        <taxon>Ecdysozoa</taxon>
        <taxon>Arthropoda</taxon>
        <taxon>Hexapoda</taxon>
        <taxon>Insecta</taxon>
        <taxon>Pterygota</taxon>
        <taxon>Neoptera</taxon>
        <taxon>Endopterygota</taxon>
        <taxon>Coleoptera</taxon>
        <taxon>Polyphaga</taxon>
        <taxon>Cucujiformia</taxon>
        <taxon>Chrysomeloidea</taxon>
        <taxon>Chrysomelidae</taxon>
        <taxon>Galerucinae</taxon>
        <taxon>Alticini</taxon>
        <taxon>Phyllotreta</taxon>
    </lineage>
</organism>
<keyword evidence="2" id="KW-1185">Reference proteome</keyword>
<evidence type="ECO:0000313" key="2">
    <source>
        <dbReference type="Proteomes" id="UP001153712"/>
    </source>
</evidence>
<sequence>MSLQRLSKWLVSDNGKKACYYLAGGLTTSTVFAHFLPQTLLLHKYKEIVQLYQNGFPVEVSEKLKQRFQKVLDILQIDPKAQQLYQPIHVFGFDVFSIGSSFSKFGSFIGLPINFTYEDTRTINTSKLKIREESIIWDSEPAQKLLDSLVLSENAQLYAMAREIKHRQTLKPLLNAALSFQTVFLIYAVSRQINERFNFYAQPRSTRMLMYLLVGAFCGGIHAMGSDASQIYYEGKIDKELRQTDQAFVEGGKEFYEKILQRNKALRSLLGKEGERLYTVHGNENYLIRQKHLPIVQRKSSFEEQLAS</sequence>
<dbReference type="EMBL" id="OU900098">
    <property type="protein sequence ID" value="CAG9861829.1"/>
    <property type="molecule type" value="Genomic_DNA"/>
</dbReference>
<proteinExistence type="predicted"/>
<dbReference type="OrthoDB" id="110174at2759"/>
<accession>A0A9N9TS94</accession>
<dbReference type="GO" id="GO:0016020">
    <property type="term" value="C:membrane"/>
    <property type="evidence" value="ECO:0007669"/>
    <property type="project" value="TreeGrafter"/>
</dbReference>
<dbReference type="Proteomes" id="UP001153712">
    <property type="component" value="Chromosome 5"/>
</dbReference>
<protein>
    <recommendedName>
        <fullName evidence="3">Transmembrane protein 177</fullName>
    </recommendedName>
</protein>
<dbReference type="PANTHER" id="PTHR21824">
    <property type="entry name" value="TRANSMEMBRANE PROTEIN 177"/>
    <property type="match status" value="1"/>
</dbReference>